<evidence type="ECO:0000313" key="2">
    <source>
        <dbReference type="Proteomes" id="UP000316621"/>
    </source>
</evidence>
<accession>A0A4Y7JQD6</accession>
<sequence>MQYLCRAYCVHVYTCFSPTSAFTASRSGAAGHDSCIPRGEPMSAFAGGMPEKLPIMQCSTYTGIVKT</sequence>
<protein>
    <submittedName>
        <fullName evidence="1">Uncharacterized protein</fullName>
    </submittedName>
</protein>
<evidence type="ECO:0000313" key="1">
    <source>
        <dbReference type="EMBL" id="RZC61939.1"/>
    </source>
</evidence>
<reference evidence="1 2" key="1">
    <citation type="journal article" date="2018" name="Science">
        <title>The opium poppy genome and morphinan production.</title>
        <authorList>
            <person name="Guo L."/>
            <person name="Winzer T."/>
            <person name="Yang X."/>
            <person name="Li Y."/>
            <person name="Ning Z."/>
            <person name="He Z."/>
            <person name="Teodor R."/>
            <person name="Lu Y."/>
            <person name="Bowser T.A."/>
            <person name="Graham I.A."/>
            <person name="Ye K."/>
        </authorList>
    </citation>
    <scope>NUCLEOTIDE SEQUENCE [LARGE SCALE GENOMIC DNA]</scope>
    <source>
        <strain evidence="2">cv. HN1</strain>
        <tissue evidence="1">Leaves</tissue>
    </source>
</reference>
<dbReference type="Proteomes" id="UP000316621">
    <property type="component" value="Chromosome 5"/>
</dbReference>
<organism evidence="1 2">
    <name type="scientific">Papaver somniferum</name>
    <name type="common">Opium poppy</name>
    <dbReference type="NCBI Taxonomy" id="3469"/>
    <lineage>
        <taxon>Eukaryota</taxon>
        <taxon>Viridiplantae</taxon>
        <taxon>Streptophyta</taxon>
        <taxon>Embryophyta</taxon>
        <taxon>Tracheophyta</taxon>
        <taxon>Spermatophyta</taxon>
        <taxon>Magnoliopsida</taxon>
        <taxon>Ranunculales</taxon>
        <taxon>Papaveraceae</taxon>
        <taxon>Papaveroideae</taxon>
        <taxon>Papaver</taxon>
    </lineage>
</organism>
<proteinExistence type="predicted"/>
<dbReference type="EMBL" id="CM010719">
    <property type="protein sequence ID" value="RZC61939.1"/>
    <property type="molecule type" value="Genomic_DNA"/>
</dbReference>
<gene>
    <name evidence="1" type="ORF">C5167_023692</name>
</gene>
<dbReference type="AlphaFoldDB" id="A0A4Y7JQD6"/>
<name>A0A4Y7JQD6_PAPSO</name>
<keyword evidence="2" id="KW-1185">Reference proteome</keyword>
<dbReference type="Gramene" id="RZC61939">
    <property type="protein sequence ID" value="RZC61939"/>
    <property type="gene ID" value="C5167_023692"/>
</dbReference>